<dbReference type="InterPro" id="IPR001841">
    <property type="entry name" value="Znf_RING"/>
</dbReference>
<feature type="compositionally biased region" description="Low complexity" evidence="2">
    <location>
        <begin position="1"/>
        <end position="20"/>
    </location>
</feature>
<organism evidence="4 5">
    <name type="scientific">Dentipellis fragilis</name>
    <dbReference type="NCBI Taxonomy" id="205917"/>
    <lineage>
        <taxon>Eukaryota</taxon>
        <taxon>Fungi</taxon>
        <taxon>Dikarya</taxon>
        <taxon>Basidiomycota</taxon>
        <taxon>Agaricomycotina</taxon>
        <taxon>Agaricomycetes</taxon>
        <taxon>Russulales</taxon>
        <taxon>Hericiaceae</taxon>
        <taxon>Dentipellis</taxon>
    </lineage>
</organism>
<keyword evidence="1" id="KW-0479">Metal-binding</keyword>
<dbReference type="OrthoDB" id="6270329at2759"/>
<name>A0A4Y9YTG8_9AGAM</name>
<keyword evidence="5" id="KW-1185">Reference proteome</keyword>
<feature type="domain" description="RING-type" evidence="3">
    <location>
        <begin position="134"/>
        <end position="175"/>
    </location>
</feature>
<dbReference type="STRING" id="205917.A0A4Y9YTG8"/>
<dbReference type="Gene3D" id="3.30.40.10">
    <property type="entry name" value="Zinc/RING finger domain, C3HC4 (zinc finger)"/>
    <property type="match status" value="1"/>
</dbReference>
<evidence type="ECO:0000259" key="3">
    <source>
        <dbReference type="PROSITE" id="PS50089"/>
    </source>
</evidence>
<dbReference type="EMBL" id="SEOQ01000359">
    <property type="protein sequence ID" value="TFY64851.1"/>
    <property type="molecule type" value="Genomic_DNA"/>
</dbReference>
<feature type="region of interest" description="Disordered" evidence="2">
    <location>
        <begin position="1"/>
        <end position="120"/>
    </location>
</feature>
<keyword evidence="1" id="KW-0863">Zinc-finger</keyword>
<gene>
    <name evidence="4" type="ORF">EVG20_g5809</name>
</gene>
<dbReference type="PROSITE" id="PS50089">
    <property type="entry name" value="ZF_RING_2"/>
    <property type="match status" value="1"/>
</dbReference>
<evidence type="ECO:0000256" key="2">
    <source>
        <dbReference type="SAM" id="MobiDB-lite"/>
    </source>
</evidence>
<comment type="caution">
    <text evidence="4">The sequence shown here is derived from an EMBL/GenBank/DDBJ whole genome shotgun (WGS) entry which is preliminary data.</text>
</comment>
<feature type="compositionally biased region" description="Low complexity" evidence="2">
    <location>
        <begin position="231"/>
        <end position="240"/>
    </location>
</feature>
<proteinExistence type="predicted"/>
<dbReference type="InterPro" id="IPR013083">
    <property type="entry name" value="Znf_RING/FYVE/PHD"/>
</dbReference>
<dbReference type="Proteomes" id="UP000298327">
    <property type="component" value="Unassembled WGS sequence"/>
</dbReference>
<accession>A0A4Y9YTG8</accession>
<sequence length="289" mass="30788">MSGSPSPLSPPQVSSSFFPPALRPPAPKSTGTRSRIRPRVPSRLSLEGITEEPPVLTDSPVDIGSNLSPSSARLRRTPSHKSLLSSPALARVKNQWEHPGPNYGTEPKRHTFTKAPRSSGKKGVRVEKEFKDVCGICFEAAMKPNQTKCCGQLFCFQHLSDWLSAQGTDGRCPTCMVSCSIEADTIPLHSPSPAKSPAPRSNKRRAVTLGSYRLPPTCNEARSPSPEPTSPDESGSSSDSDSSDCDPEWYDVAASHHAASPVSPSAMLSSFGGLLRLFGLVIVVGALAS</sequence>
<dbReference type="AlphaFoldDB" id="A0A4Y9YTG8"/>
<evidence type="ECO:0000313" key="4">
    <source>
        <dbReference type="EMBL" id="TFY64851.1"/>
    </source>
</evidence>
<dbReference type="SUPFAM" id="SSF57850">
    <property type="entry name" value="RING/U-box"/>
    <property type="match status" value="1"/>
</dbReference>
<protein>
    <recommendedName>
        <fullName evidence="3">RING-type domain-containing protein</fullName>
    </recommendedName>
</protein>
<dbReference type="GO" id="GO:0008270">
    <property type="term" value="F:zinc ion binding"/>
    <property type="evidence" value="ECO:0007669"/>
    <property type="project" value="UniProtKB-KW"/>
</dbReference>
<evidence type="ECO:0000256" key="1">
    <source>
        <dbReference type="PROSITE-ProRule" id="PRU00175"/>
    </source>
</evidence>
<evidence type="ECO:0000313" key="5">
    <source>
        <dbReference type="Proteomes" id="UP000298327"/>
    </source>
</evidence>
<feature type="region of interest" description="Disordered" evidence="2">
    <location>
        <begin position="213"/>
        <end position="248"/>
    </location>
</feature>
<reference evidence="4 5" key="1">
    <citation type="submission" date="2019-02" db="EMBL/GenBank/DDBJ databases">
        <title>Genome sequencing of the rare red list fungi Dentipellis fragilis.</title>
        <authorList>
            <person name="Buettner E."/>
            <person name="Kellner H."/>
        </authorList>
    </citation>
    <scope>NUCLEOTIDE SEQUENCE [LARGE SCALE GENOMIC DNA]</scope>
    <source>
        <strain evidence="4 5">DSM 105465</strain>
    </source>
</reference>
<keyword evidence="1" id="KW-0862">Zinc</keyword>